<evidence type="ECO:0000256" key="1">
    <source>
        <dbReference type="SAM" id="MobiDB-lite"/>
    </source>
</evidence>
<proteinExistence type="predicted"/>
<dbReference type="EMBL" id="CP002394">
    <property type="protein sequence ID" value="ADU30729.1"/>
    <property type="molecule type" value="Genomic_DNA"/>
</dbReference>
<name>E6TST7_EVAC2</name>
<gene>
    <name evidence="2" type="ordered locus">Bcell_2472</name>
</gene>
<dbReference type="eggNOG" id="ENOG5033IFA">
    <property type="taxonomic scope" value="Bacteria"/>
</dbReference>
<dbReference type="Proteomes" id="UP000001401">
    <property type="component" value="Chromosome"/>
</dbReference>
<sequence length="109" mass="12955">MSGLKSIELQVAVPRSQTAGQIQEQLQQRGIITQEQLQQKQLKEQERMKKRVAESETVVNKKVKEESNKKQKQQQDNQHRDKWSEKELRGDEHKRDSHPYKGKHVDLKW</sequence>
<dbReference type="OrthoDB" id="2476294at2"/>
<feature type="region of interest" description="Disordered" evidence="1">
    <location>
        <begin position="43"/>
        <end position="109"/>
    </location>
</feature>
<dbReference type="STRING" id="649639.Bcell_2472"/>
<reference evidence="2 3" key="1">
    <citation type="submission" date="2010-12" db="EMBL/GenBank/DDBJ databases">
        <title>Complete sequence of Bacillus cellulosilyticus DSM 2522.</title>
        <authorList>
            <consortium name="US DOE Joint Genome Institute"/>
            <person name="Lucas S."/>
            <person name="Copeland A."/>
            <person name="Lapidus A."/>
            <person name="Cheng J.-F."/>
            <person name="Bruce D."/>
            <person name="Goodwin L."/>
            <person name="Pitluck S."/>
            <person name="Chertkov O."/>
            <person name="Detter J.C."/>
            <person name="Han C."/>
            <person name="Tapia R."/>
            <person name="Land M."/>
            <person name="Hauser L."/>
            <person name="Jeffries C."/>
            <person name="Kyrpides N."/>
            <person name="Ivanova N."/>
            <person name="Mikhailova N."/>
            <person name="Brumm P."/>
            <person name="Mead D."/>
            <person name="Woyke T."/>
        </authorList>
    </citation>
    <scope>NUCLEOTIDE SEQUENCE [LARGE SCALE GENOMIC DNA]</scope>
    <source>
        <strain evidence="3">ATCC 21833 / DSM 2522 / FERM P-1141 / JCM 9156 / N-4</strain>
    </source>
</reference>
<evidence type="ECO:0000313" key="3">
    <source>
        <dbReference type="Proteomes" id="UP000001401"/>
    </source>
</evidence>
<accession>E6TST7</accession>
<dbReference type="HOGENOM" id="CLU_169649_0_0_9"/>
<dbReference type="RefSeq" id="WP_013489063.1">
    <property type="nucleotide sequence ID" value="NC_014829.1"/>
</dbReference>
<protein>
    <submittedName>
        <fullName evidence="2">Uncharacterized protein</fullName>
    </submittedName>
</protein>
<organism evidence="2 3">
    <name type="scientific">Evansella cellulosilytica (strain ATCC 21833 / DSM 2522 / FERM P-1141 / JCM 9156 / N-4)</name>
    <name type="common">Bacillus cellulosilyticus</name>
    <dbReference type="NCBI Taxonomy" id="649639"/>
    <lineage>
        <taxon>Bacteria</taxon>
        <taxon>Bacillati</taxon>
        <taxon>Bacillota</taxon>
        <taxon>Bacilli</taxon>
        <taxon>Bacillales</taxon>
        <taxon>Bacillaceae</taxon>
        <taxon>Evansella</taxon>
    </lineage>
</organism>
<feature type="compositionally biased region" description="Basic and acidic residues" evidence="1">
    <location>
        <begin position="77"/>
        <end position="109"/>
    </location>
</feature>
<keyword evidence="3" id="KW-1185">Reference proteome</keyword>
<dbReference type="KEGG" id="bco:Bcell_2472"/>
<dbReference type="AlphaFoldDB" id="E6TST7"/>
<feature type="region of interest" description="Disordered" evidence="1">
    <location>
        <begin position="1"/>
        <end position="20"/>
    </location>
</feature>
<feature type="compositionally biased region" description="Basic and acidic residues" evidence="1">
    <location>
        <begin position="43"/>
        <end position="54"/>
    </location>
</feature>
<evidence type="ECO:0000313" key="2">
    <source>
        <dbReference type="EMBL" id="ADU30729.1"/>
    </source>
</evidence>